<feature type="topological domain" description="Cytoplasmic" evidence="14">
    <location>
        <begin position="1"/>
        <end position="9"/>
    </location>
</feature>
<accession>A0A081MZN2</accession>
<proteinExistence type="inferred from homology"/>
<evidence type="ECO:0000256" key="12">
    <source>
        <dbReference type="ARBA" id="ARBA00023186"/>
    </source>
</evidence>
<dbReference type="PANTHER" id="PTHR36570:SF3">
    <property type="entry name" value="DISULFIDE BOND FORMATION PROTEIN B"/>
    <property type="match status" value="1"/>
</dbReference>
<evidence type="ECO:0000256" key="7">
    <source>
        <dbReference type="ARBA" id="ARBA00022982"/>
    </source>
</evidence>
<gene>
    <name evidence="14" type="primary">dsbB</name>
    <name evidence="16" type="ORF">GZ77_24375</name>
</gene>
<dbReference type="GO" id="GO:0009055">
    <property type="term" value="F:electron transfer activity"/>
    <property type="evidence" value="ECO:0007669"/>
    <property type="project" value="UniProtKB-UniRule"/>
</dbReference>
<evidence type="ECO:0000256" key="11">
    <source>
        <dbReference type="ARBA" id="ARBA00023157"/>
    </source>
</evidence>
<dbReference type="SUPFAM" id="SSF158442">
    <property type="entry name" value="DsbB-like"/>
    <property type="match status" value="1"/>
</dbReference>
<feature type="transmembrane region" description="Helical" evidence="15">
    <location>
        <begin position="140"/>
        <end position="160"/>
    </location>
</feature>
<evidence type="ECO:0000256" key="15">
    <source>
        <dbReference type="SAM" id="Phobius"/>
    </source>
</evidence>
<dbReference type="PANTHER" id="PTHR36570">
    <property type="entry name" value="DISULFIDE BOND FORMATION PROTEIN B"/>
    <property type="match status" value="1"/>
</dbReference>
<evidence type="ECO:0000313" key="16">
    <source>
        <dbReference type="EMBL" id="KEQ11655.1"/>
    </source>
</evidence>
<dbReference type="RefSeq" id="WP_034879414.1">
    <property type="nucleotide sequence ID" value="NZ_JOKG01000006.1"/>
</dbReference>
<dbReference type="GO" id="GO:0005886">
    <property type="term" value="C:plasma membrane"/>
    <property type="evidence" value="ECO:0007669"/>
    <property type="project" value="UniProtKB-SubCell"/>
</dbReference>
<organism evidence="16 17">
    <name type="scientific">Endozoicomonas montiporae</name>
    <dbReference type="NCBI Taxonomy" id="1027273"/>
    <lineage>
        <taxon>Bacteria</taxon>
        <taxon>Pseudomonadati</taxon>
        <taxon>Pseudomonadota</taxon>
        <taxon>Gammaproteobacteria</taxon>
        <taxon>Oceanospirillales</taxon>
        <taxon>Endozoicomonadaceae</taxon>
        <taxon>Endozoicomonas</taxon>
    </lineage>
</organism>
<keyword evidence="10 14" id="KW-0472">Membrane</keyword>
<evidence type="ECO:0000313" key="17">
    <source>
        <dbReference type="Proteomes" id="UP000028006"/>
    </source>
</evidence>
<name>A0A081MZN2_9GAMM</name>
<evidence type="ECO:0000256" key="6">
    <source>
        <dbReference type="ARBA" id="ARBA00022692"/>
    </source>
</evidence>
<dbReference type="InterPro" id="IPR022920">
    <property type="entry name" value="Disulphide_bond_form_DsbB"/>
</dbReference>
<dbReference type="eggNOG" id="COG1495">
    <property type="taxonomic scope" value="Bacteria"/>
</dbReference>
<comment type="subcellular location">
    <subcellularLocation>
        <location evidence="1">Cell inner membrane</location>
        <topology evidence="1">Multi-pass membrane protein</topology>
    </subcellularLocation>
    <subcellularLocation>
        <location evidence="14">Cell membrane</location>
        <topology evidence="14">Multi-pass membrane protein</topology>
    </subcellularLocation>
</comment>
<dbReference type="InterPro" id="IPR050183">
    <property type="entry name" value="DsbB"/>
</dbReference>
<dbReference type="GO" id="GO:0006457">
    <property type="term" value="P:protein folding"/>
    <property type="evidence" value="ECO:0007669"/>
    <property type="project" value="InterPro"/>
</dbReference>
<feature type="disulfide bond" description="Redox-active" evidence="14">
    <location>
        <begin position="36"/>
        <end position="39"/>
    </location>
</feature>
<feature type="transmembrane region" description="Helical" evidence="15">
    <location>
        <begin position="70"/>
        <end position="89"/>
    </location>
</feature>
<evidence type="ECO:0000256" key="8">
    <source>
        <dbReference type="ARBA" id="ARBA00022989"/>
    </source>
</evidence>
<keyword evidence="9 14" id="KW-0560">Oxidoreductase</keyword>
<feature type="topological domain" description="Cytoplasmic" evidence="14">
    <location>
        <begin position="62"/>
        <end position="67"/>
    </location>
</feature>
<feature type="transmembrane region" description="Helical" evidence="15">
    <location>
        <begin position="40"/>
        <end position="58"/>
    </location>
</feature>
<reference evidence="16 17" key="1">
    <citation type="submission" date="2014-06" db="EMBL/GenBank/DDBJ databases">
        <title>Whole Genome Sequences of Three Symbiotic Endozoicomonas Bacteria.</title>
        <authorList>
            <person name="Neave M.J."/>
            <person name="Apprill A."/>
            <person name="Voolstra C.R."/>
        </authorList>
    </citation>
    <scope>NUCLEOTIDE SEQUENCE [LARGE SCALE GENOMIC DNA]</scope>
    <source>
        <strain evidence="16 17">LMG 24815</strain>
    </source>
</reference>
<keyword evidence="8 14" id="KW-1133">Transmembrane helix</keyword>
<dbReference type="GO" id="GO:0015035">
    <property type="term" value="F:protein-disulfide reductase activity"/>
    <property type="evidence" value="ECO:0007669"/>
    <property type="project" value="UniProtKB-UniRule"/>
</dbReference>
<dbReference type="HAMAP" id="MF_00286">
    <property type="entry name" value="DsbB"/>
    <property type="match status" value="1"/>
</dbReference>
<dbReference type="AlphaFoldDB" id="A0A081MZN2"/>
<keyword evidence="12 14" id="KW-0143">Chaperone</keyword>
<comment type="caution">
    <text evidence="14">Lacks conserved residue(s) required for the propagation of feature annotation.</text>
</comment>
<protein>
    <recommendedName>
        <fullName evidence="14">Disulfide bond formation protein B</fullName>
    </recommendedName>
    <alternativeName>
        <fullName evidence="14">Disulfide oxidoreductase</fullName>
    </alternativeName>
</protein>
<feature type="topological domain" description="Periplasmic" evidence="14">
    <location>
        <begin position="27"/>
        <end position="44"/>
    </location>
</feature>
<keyword evidence="11 14" id="KW-1015">Disulfide bond</keyword>
<evidence type="ECO:0000256" key="10">
    <source>
        <dbReference type="ARBA" id="ARBA00023136"/>
    </source>
</evidence>
<feature type="topological domain" description="Cytoplasmic" evidence="14">
    <location>
        <begin position="162"/>
        <end position="167"/>
    </location>
</feature>
<dbReference type="Pfam" id="PF02600">
    <property type="entry name" value="DsbB"/>
    <property type="match status" value="1"/>
</dbReference>
<dbReference type="Proteomes" id="UP000028006">
    <property type="component" value="Unassembled WGS sequence"/>
</dbReference>
<comment type="similarity">
    <text evidence="2 14">Belongs to the DsbB family.</text>
</comment>
<comment type="function">
    <text evidence="14">Required for disulfide bond formation in some periplasmic proteins. Acts by oxidizing the DsbA protein.</text>
</comment>
<evidence type="ECO:0000256" key="14">
    <source>
        <dbReference type="HAMAP-Rule" id="MF_00286"/>
    </source>
</evidence>
<keyword evidence="5" id="KW-0997">Cell inner membrane</keyword>
<keyword evidence="7 14" id="KW-0249">Electron transport</keyword>
<dbReference type="EMBL" id="JOKG01000006">
    <property type="protein sequence ID" value="KEQ11655.1"/>
    <property type="molecule type" value="Genomic_DNA"/>
</dbReference>
<dbReference type="InterPro" id="IPR003752">
    <property type="entry name" value="DiS_bond_form_DsbB/BdbC"/>
</dbReference>
<dbReference type="Gene3D" id="1.20.1550.10">
    <property type="entry name" value="DsbB-like"/>
    <property type="match status" value="1"/>
</dbReference>
<evidence type="ECO:0000256" key="9">
    <source>
        <dbReference type="ARBA" id="ARBA00023002"/>
    </source>
</evidence>
<evidence type="ECO:0000256" key="4">
    <source>
        <dbReference type="ARBA" id="ARBA00022475"/>
    </source>
</evidence>
<sequence length="167" mass="18265">MTMPRSRLIFFLVAATSAALMVFSFYLQSALNLEPCPLCISQRIAMAGLGTVAILAVLHNPVNNGYRCYGGFLALMGMAGALLASRQLWMQSLPPEEVPACMPSIEYLVDILPFTEILKIMLTGSGDCADVQWAFLGLSIPGWTLIVFTGMLIVGLFECLRKREARI</sequence>
<keyword evidence="13 14" id="KW-0676">Redox-active center</keyword>
<keyword evidence="17" id="KW-1185">Reference proteome</keyword>
<evidence type="ECO:0000256" key="2">
    <source>
        <dbReference type="ARBA" id="ARBA00008823"/>
    </source>
</evidence>
<evidence type="ECO:0000256" key="13">
    <source>
        <dbReference type="ARBA" id="ARBA00023284"/>
    </source>
</evidence>
<evidence type="ECO:0000256" key="3">
    <source>
        <dbReference type="ARBA" id="ARBA00022448"/>
    </source>
</evidence>
<keyword evidence="6 14" id="KW-0812">Transmembrane</keyword>
<comment type="caution">
    <text evidence="16">The sequence shown here is derived from an EMBL/GenBank/DDBJ whole genome shotgun (WGS) entry which is preliminary data.</text>
</comment>
<evidence type="ECO:0000256" key="5">
    <source>
        <dbReference type="ARBA" id="ARBA00022519"/>
    </source>
</evidence>
<keyword evidence="4 14" id="KW-1003">Cell membrane</keyword>
<dbReference type="InterPro" id="IPR023380">
    <property type="entry name" value="DsbB-like_sf"/>
</dbReference>
<evidence type="ECO:0000256" key="1">
    <source>
        <dbReference type="ARBA" id="ARBA00004429"/>
    </source>
</evidence>
<keyword evidence="3 14" id="KW-0813">Transport</keyword>